<dbReference type="GO" id="GO:0005886">
    <property type="term" value="C:plasma membrane"/>
    <property type="evidence" value="ECO:0007669"/>
    <property type="project" value="UniProtKB-SubCell"/>
</dbReference>
<keyword evidence="14" id="KW-0968">Cytoplasmic vesicle</keyword>
<evidence type="ECO:0000256" key="19">
    <source>
        <dbReference type="ARBA" id="ARBA00076257"/>
    </source>
</evidence>
<keyword evidence="13" id="KW-0966">Cell projection</keyword>
<evidence type="ECO:0000256" key="8">
    <source>
        <dbReference type="ARBA" id="ARBA00022753"/>
    </source>
</evidence>
<keyword evidence="7 23" id="KW-0732">Signal</keyword>
<dbReference type="CDD" id="cd12087">
    <property type="entry name" value="TM_EGFR-like"/>
    <property type="match status" value="1"/>
</dbReference>
<comment type="caution">
    <text evidence="20">Lacks conserved residue(s) required for the propagation of feature annotation.</text>
</comment>
<evidence type="ECO:0000256" key="5">
    <source>
        <dbReference type="ARBA" id="ARBA00009644"/>
    </source>
</evidence>
<evidence type="ECO:0000256" key="17">
    <source>
        <dbReference type="ARBA" id="ARBA00060492"/>
    </source>
</evidence>
<evidence type="ECO:0000256" key="15">
    <source>
        <dbReference type="ARBA" id="ARBA00029428"/>
    </source>
</evidence>
<dbReference type="PANTHER" id="PTHR11506">
    <property type="entry name" value="LYSOSOME-ASSOCIATED MEMBRANE GLYCOPROTEIN"/>
    <property type="match status" value="1"/>
</dbReference>
<keyword evidence="11 20" id="KW-0472">Membrane</keyword>
<evidence type="ECO:0000256" key="10">
    <source>
        <dbReference type="ARBA" id="ARBA00023018"/>
    </source>
</evidence>
<comment type="caution">
    <text evidence="26">The sequence shown here is derived from an EMBL/GenBank/DDBJ whole genome shotgun (WGS) entry which is preliminary data.</text>
</comment>
<keyword evidence="6 20" id="KW-0812">Transmembrane</keyword>
<dbReference type="GO" id="GO:0072594">
    <property type="term" value="P:establishment of protein localization to organelle"/>
    <property type="evidence" value="ECO:0007669"/>
    <property type="project" value="TreeGrafter"/>
</dbReference>
<evidence type="ECO:0000256" key="14">
    <source>
        <dbReference type="ARBA" id="ARBA00023329"/>
    </source>
</evidence>
<evidence type="ECO:0000256" key="22">
    <source>
        <dbReference type="SAM" id="Phobius"/>
    </source>
</evidence>
<evidence type="ECO:0000256" key="16">
    <source>
        <dbReference type="ARBA" id="ARBA00053950"/>
    </source>
</evidence>
<keyword evidence="8" id="KW-0967">Endosome</keyword>
<feature type="domain" description="Lysosome-associated membrane glycoprotein 2-like transmembrane" evidence="25">
    <location>
        <begin position="610"/>
        <end position="640"/>
    </location>
</feature>
<dbReference type="PANTHER" id="PTHR11506:SF35">
    <property type="entry name" value="LYSOSOME-ASSOCIATED MEMBRANE GLYCOPROTEIN 5"/>
    <property type="match status" value="1"/>
</dbReference>
<dbReference type="Proteomes" id="UP001195483">
    <property type="component" value="Unassembled WGS sequence"/>
</dbReference>
<evidence type="ECO:0000256" key="7">
    <source>
        <dbReference type="ARBA" id="ARBA00022729"/>
    </source>
</evidence>
<reference evidence="26" key="3">
    <citation type="submission" date="2023-05" db="EMBL/GenBank/DDBJ databases">
        <authorList>
            <person name="Smith C.H."/>
        </authorList>
    </citation>
    <scope>NUCLEOTIDE SEQUENCE</scope>
    <source>
        <strain evidence="26">CHS0354</strain>
        <tissue evidence="26">Mantle</tissue>
    </source>
</reference>
<dbReference type="Gene3D" id="2.40.160.110">
    <property type="match status" value="3"/>
</dbReference>
<evidence type="ECO:0000256" key="3">
    <source>
        <dbReference type="ARBA" id="ARBA00004172"/>
    </source>
</evidence>
<dbReference type="InterPro" id="IPR048528">
    <property type="entry name" value="Lamp2-like_luminal"/>
</dbReference>
<keyword evidence="10" id="KW-0770">Synapse</keyword>
<feature type="region of interest" description="Disordered" evidence="21">
    <location>
        <begin position="392"/>
        <end position="422"/>
    </location>
</feature>
<dbReference type="AlphaFoldDB" id="A0AAE0SMZ4"/>
<evidence type="ECO:0000256" key="23">
    <source>
        <dbReference type="SAM" id="SignalP"/>
    </source>
</evidence>
<organism evidence="26 27">
    <name type="scientific">Potamilus streckersoni</name>
    <dbReference type="NCBI Taxonomy" id="2493646"/>
    <lineage>
        <taxon>Eukaryota</taxon>
        <taxon>Metazoa</taxon>
        <taxon>Spiralia</taxon>
        <taxon>Lophotrochozoa</taxon>
        <taxon>Mollusca</taxon>
        <taxon>Bivalvia</taxon>
        <taxon>Autobranchia</taxon>
        <taxon>Heteroconchia</taxon>
        <taxon>Palaeoheterodonta</taxon>
        <taxon>Unionida</taxon>
        <taxon>Unionoidea</taxon>
        <taxon>Unionidae</taxon>
        <taxon>Ambleminae</taxon>
        <taxon>Lampsilini</taxon>
        <taxon>Potamilus</taxon>
    </lineage>
</organism>
<dbReference type="GO" id="GO:0005765">
    <property type="term" value="C:lysosomal membrane"/>
    <property type="evidence" value="ECO:0007669"/>
    <property type="project" value="TreeGrafter"/>
</dbReference>
<protein>
    <recommendedName>
        <fullName evidence="18">Lysosome-associated membrane glycoprotein 5</fullName>
    </recommendedName>
    <alternativeName>
        <fullName evidence="19">Lysosome-associated membrane protein 5</fullName>
    </alternativeName>
</protein>
<feature type="transmembrane region" description="Helical" evidence="22">
    <location>
        <begin position="609"/>
        <end position="631"/>
    </location>
</feature>
<comment type="function">
    <text evidence="16">Plays a role in short-term synaptic plasticity in a subset of GABAergic neurons in the brain.</text>
</comment>
<evidence type="ECO:0000256" key="12">
    <source>
        <dbReference type="ARBA" id="ARBA00023180"/>
    </source>
</evidence>
<evidence type="ECO:0000256" key="2">
    <source>
        <dbReference type="ARBA" id="ARBA00004158"/>
    </source>
</evidence>
<dbReference type="InterPro" id="IPR002000">
    <property type="entry name" value="Lysosome-assoc_membr_glycop"/>
</dbReference>
<keyword evidence="9 22" id="KW-1133">Transmembrane helix</keyword>
<evidence type="ECO:0000256" key="9">
    <source>
        <dbReference type="ARBA" id="ARBA00022989"/>
    </source>
</evidence>
<sequence>MGLILQSVVTCLFVTYALGFDFSFPKKDPCIMAQAIVDFKLTYNNETMILSDPQLNTDKSECAKGGNPATLVLYWKDKNDTVTFFFVNGTKNVEMSVLYKFTPSDHFQDSNDSSLIVMVSPENKLSMSNMSYKCDSSQSIRFNKSIYELEMSVSKVHVQAFGVANSTYSASEECSEDPVITTEMTTAGPHSTISPPKQFLYMYSQTGKACILLDAAIQVDINYTDSKNETATTTQNIPDPNPSLGKVKITGYCIQNDTGSEFIKLAWNDKFSTFSLRMDFTSDKNGVRLKTMEVIANLSSETFPLLHNKSITVAGNKSVDLFHSSSKSYFFCNTNQEETLDGINVVIYKIKVQAFGVVNSKFTGEGIECSQDLSTEKPTAITEVTANTTLATTEVSSGSTKSNGTTSAPISTTTNTPHPTNTYSVRDGNVTCVYFIARMDFSFPYSTKNGTNTSVQISVPQNFETNGTCSTQNKTINELNIYFFNSTWTLSFVFGPDNSSSQLGDMQFKTYSVKSITLDYKMDPVLFPGYNDTKTLNATANFTGSLFQSKVNGSYKCDVDTEVLFTGKIKLEVYHLQYKAFNLGNSTNFSGDLSECSGDNTNNNKTNSVVPIAVGAALAGLVVIVLIAYLIGRRRNRKGYESV</sequence>
<feature type="domain" description="Lysosome-associated membrane glycoprotein 2-like luminal" evidence="24">
    <location>
        <begin position="197"/>
        <end position="357"/>
    </location>
</feature>
<evidence type="ECO:0000259" key="25">
    <source>
        <dbReference type="Pfam" id="PF21222"/>
    </source>
</evidence>
<evidence type="ECO:0000259" key="24">
    <source>
        <dbReference type="Pfam" id="PF01299"/>
    </source>
</evidence>
<evidence type="ECO:0000256" key="13">
    <source>
        <dbReference type="ARBA" id="ARBA00023273"/>
    </source>
</evidence>
<comment type="subcellular location">
    <subcellularLocation>
        <location evidence="4">Cell projection</location>
        <location evidence="4">Dendrite</location>
    </subcellularLocation>
    <subcellularLocation>
        <location evidence="17">Cell projection</location>
        <location evidence="17">Growth cone membrane</location>
        <topology evidence="17">Single-pass type I membrane protein</topology>
    </subcellularLocation>
    <subcellularLocation>
        <location evidence="15">Cytoplasmic vesicle</location>
        <location evidence="15">Secretory vesicle</location>
        <location evidence="15">Synaptic vesicle membrane</location>
        <topology evidence="15">Single-pass type I membrane protein</topology>
    </subcellularLocation>
    <subcellularLocation>
        <location evidence="2">Early endosome membrane</location>
        <topology evidence="2">Single-pass type I membrane protein</topology>
    </subcellularLocation>
    <subcellularLocation>
        <location evidence="1">Endoplasmic reticulum-Golgi intermediate compartment membrane</location>
        <topology evidence="1">Single-pass type I membrane protein</topology>
    </subcellularLocation>
    <subcellularLocation>
        <location evidence="20">Membrane</location>
        <topology evidence="20">Single-pass type I membrane protein</topology>
    </subcellularLocation>
    <subcellularLocation>
        <location evidence="3">Recycling endosome</location>
    </subcellularLocation>
</comment>
<evidence type="ECO:0000256" key="1">
    <source>
        <dbReference type="ARBA" id="ARBA00004151"/>
    </source>
</evidence>
<dbReference type="PROSITE" id="PS51407">
    <property type="entry name" value="LAMP_3"/>
    <property type="match status" value="1"/>
</dbReference>
<evidence type="ECO:0000256" key="11">
    <source>
        <dbReference type="ARBA" id="ARBA00023136"/>
    </source>
</evidence>
<evidence type="ECO:0000256" key="6">
    <source>
        <dbReference type="ARBA" id="ARBA00022692"/>
    </source>
</evidence>
<dbReference type="InterPro" id="IPR048524">
    <property type="entry name" value="Lamp2-like_TM"/>
</dbReference>
<keyword evidence="12" id="KW-0325">Glycoprotein</keyword>
<evidence type="ECO:0000256" key="21">
    <source>
        <dbReference type="SAM" id="MobiDB-lite"/>
    </source>
</evidence>
<accession>A0AAE0SMZ4</accession>
<keyword evidence="27" id="KW-1185">Reference proteome</keyword>
<gene>
    <name evidence="26" type="ORF">CHS0354_020563</name>
</gene>
<dbReference type="EMBL" id="JAEAOA010001253">
    <property type="protein sequence ID" value="KAK3594905.1"/>
    <property type="molecule type" value="Genomic_DNA"/>
</dbReference>
<evidence type="ECO:0000256" key="18">
    <source>
        <dbReference type="ARBA" id="ARBA00074379"/>
    </source>
</evidence>
<evidence type="ECO:0000256" key="4">
    <source>
        <dbReference type="ARBA" id="ARBA00004279"/>
    </source>
</evidence>
<dbReference type="PRINTS" id="PR00336">
    <property type="entry name" value="LYSASSOCTDMP"/>
</dbReference>
<evidence type="ECO:0000256" key="20">
    <source>
        <dbReference type="PROSITE-ProRule" id="PRU00740"/>
    </source>
</evidence>
<evidence type="ECO:0000313" key="26">
    <source>
        <dbReference type="EMBL" id="KAK3594905.1"/>
    </source>
</evidence>
<feature type="signal peptide" evidence="23">
    <location>
        <begin position="1"/>
        <end position="19"/>
    </location>
</feature>
<dbReference type="Pfam" id="PF21222">
    <property type="entry name" value="Lamp2_2nd"/>
    <property type="match status" value="1"/>
</dbReference>
<feature type="chain" id="PRO_5041927039" description="Lysosome-associated membrane glycoprotein 5" evidence="23">
    <location>
        <begin position="20"/>
        <end position="643"/>
    </location>
</feature>
<dbReference type="Pfam" id="PF01299">
    <property type="entry name" value="Lamp2-like_luminal"/>
    <property type="match status" value="2"/>
</dbReference>
<evidence type="ECO:0000313" key="27">
    <source>
        <dbReference type="Proteomes" id="UP001195483"/>
    </source>
</evidence>
<dbReference type="GO" id="GO:0031902">
    <property type="term" value="C:late endosome membrane"/>
    <property type="evidence" value="ECO:0007669"/>
    <property type="project" value="TreeGrafter"/>
</dbReference>
<reference evidence="26" key="1">
    <citation type="journal article" date="2021" name="Genome Biol. Evol.">
        <title>A High-Quality Reference Genome for a Parasitic Bivalve with Doubly Uniparental Inheritance (Bivalvia: Unionida).</title>
        <authorList>
            <person name="Smith C.H."/>
        </authorList>
    </citation>
    <scope>NUCLEOTIDE SEQUENCE</scope>
    <source>
        <strain evidence="26">CHS0354</strain>
    </source>
</reference>
<proteinExistence type="inferred from homology"/>
<reference evidence="26" key="2">
    <citation type="journal article" date="2021" name="Genome Biol. Evol.">
        <title>Developing a high-quality reference genome for a parasitic bivalve with doubly uniparental inheritance (Bivalvia: Unionida).</title>
        <authorList>
            <person name="Smith C.H."/>
        </authorList>
    </citation>
    <scope>NUCLEOTIDE SEQUENCE</scope>
    <source>
        <strain evidence="26">CHS0354</strain>
        <tissue evidence="26">Mantle</tissue>
    </source>
</reference>
<feature type="domain" description="Lysosome-associated membrane glycoprotein 2-like luminal" evidence="24">
    <location>
        <begin position="420"/>
        <end position="583"/>
    </location>
</feature>
<name>A0AAE0SMZ4_9BIVA</name>
<comment type="similarity">
    <text evidence="5 20">Belongs to the LAMP family.</text>
</comment>